<keyword evidence="2" id="KW-0255">Endonuclease</keyword>
<gene>
    <name evidence="2" type="primary">76</name>
    <name evidence="2" type="ORF">SEA_BAEE_76</name>
</gene>
<dbReference type="EMBL" id="KR080199">
    <property type="protein sequence ID" value="AKF14645.1"/>
    <property type="molecule type" value="Genomic_DNA"/>
</dbReference>
<name>A0A0F6YQP6_9CAUD</name>
<dbReference type="GO" id="GO:0004519">
    <property type="term" value="F:endonuclease activity"/>
    <property type="evidence" value="ECO:0007669"/>
    <property type="project" value="UniProtKB-KW"/>
</dbReference>
<feature type="region of interest" description="Disordered" evidence="1">
    <location>
        <begin position="1"/>
        <end position="42"/>
    </location>
</feature>
<keyword evidence="2" id="KW-0378">Hydrolase</keyword>
<dbReference type="Gene3D" id="1.10.30.50">
    <property type="match status" value="1"/>
</dbReference>
<protein>
    <submittedName>
        <fullName evidence="2">HNH endonuclease</fullName>
    </submittedName>
</protein>
<keyword evidence="3" id="KW-1185">Reference proteome</keyword>
<dbReference type="Proteomes" id="UP000204054">
    <property type="component" value="Segment"/>
</dbReference>
<accession>A0A0F6YQP6</accession>
<dbReference type="RefSeq" id="YP_009193531.1">
    <property type="nucleotide sequence ID" value="NC_028742.1"/>
</dbReference>
<dbReference type="KEGG" id="vg:26586434"/>
<sequence length="162" mass="17691">MPSLDDDDDCSGRASGRGLRTVRTSGPMSSRAGRCNSNERGSSYDRRARRAWLLSPASGFGGDGEKVACWECGAMVNDKTMIVDRIIAGEFGGRYTRNNIRPHCCPCSGRQGQRRTTELIRAKSPYGDDDMCRECKAHYLLDHLDGCTLGAAALAEIAPGWR</sequence>
<dbReference type="OrthoDB" id="12474at10239"/>
<evidence type="ECO:0000313" key="2">
    <source>
        <dbReference type="EMBL" id="AKF14645.1"/>
    </source>
</evidence>
<evidence type="ECO:0000256" key="1">
    <source>
        <dbReference type="SAM" id="MobiDB-lite"/>
    </source>
</evidence>
<evidence type="ECO:0000313" key="3">
    <source>
        <dbReference type="Proteomes" id="UP000204054"/>
    </source>
</evidence>
<keyword evidence="2" id="KW-0540">Nuclease</keyword>
<reference evidence="2 3" key="1">
    <citation type="journal article" date="2015" name="Genome Announc.">
        <title>Genome Sequences of Mycobacteriophages AlanGrant, Baee, Corofin, OrangeOswald, and Vincenzo, New Members of Cluster B.</title>
        <authorList>
            <person name="Pope W.H."/>
            <person name="Carbonara M.E."/>
            <person name="Cioffi H.M."/>
            <person name="Cruz T."/>
            <person name="Dang B.Q."/>
            <person name="Doyle A.N."/>
            <person name="Fan O.H."/>
            <person name="Gallagher M."/>
            <person name="Gentile G.M."/>
            <person name="German B.A."/>
            <person name="Farrell M.E."/>
            <person name="Gerwig M."/>
            <person name="Hunter K.L."/>
            <person name="Lefever V.E."/>
            <person name="Marfisi N.A."/>
            <person name="McDonnell J.E."/>
            <person name="Monga J.K."/>
            <person name="Quiroz K.G."/>
            <person name="Pong A.C."/>
            <person name="Rimple P.A."/>
            <person name="Situ M."/>
            <person name="Sohnen P.C."/>
            <person name="Stockinger A.N."/>
            <person name="Thompson P.K."/>
            <person name="Torchio N.M."/>
            <person name="Toner C.L."/>
            <person name="Ulbrich M.C."/>
            <person name="Vohra N.I."/>
            <person name="Zakir A."/>
            <person name="Adkins N.L."/>
            <person name="Brown B.R."/>
            <person name="Churilla B.M."/>
            <person name="Kramer Z.J."/>
            <person name="Lapin J.S."/>
            <person name="Montgomery M.T."/>
            <person name="Prout A.K."/>
            <person name="Grubb S.R."/>
            <person name="Warner M.H."/>
            <person name="Bowman C.A."/>
            <person name="Russell D.A."/>
            <person name="Hatfull G.F."/>
        </authorList>
    </citation>
    <scope>NUCLEOTIDE SEQUENCE [LARGE SCALE GENOMIC DNA]</scope>
</reference>
<organism evidence="2 3">
    <name type="scientific">Mycobacterium phage Baee</name>
    <dbReference type="NCBI Taxonomy" id="1647306"/>
    <lineage>
        <taxon>Viruses</taxon>
        <taxon>Duplodnaviria</taxon>
        <taxon>Heunggongvirae</taxon>
        <taxon>Uroviricota</taxon>
        <taxon>Caudoviricetes</taxon>
        <taxon>Bclasvirinae</taxon>
        <taxon>Acadianvirus</taxon>
        <taxon>Acadianvirus baee</taxon>
    </lineage>
</organism>
<dbReference type="GeneID" id="26586434"/>
<proteinExistence type="predicted"/>